<gene>
    <name evidence="1" type="ORF">C9J27_24100</name>
</gene>
<sequence length="214" mass="24385">MIGISRNKDFSKLKNKDIKKIRTAGNRNVVLEDGATTKIPFCSICNNPIQEDQIFLDLFDDEPKQVCSLCYYPRNLDKITFKDSGTLIYAPDLTQSQVNAVALMIYYLRGIENVSQDILELTADVEDLILRRSDSLVNLLCQGANVPSIVCQFLFMLSDDEYSKVGNMFSSVRMFPSEKLAKEVLVYLSTNVLRGYDPKLWVSMLQKIKQMNNE</sequence>
<evidence type="ECO:0000313" key="1">
    <source>
        <dbReference type="EMBL" id="PSU89767.1"/>
    </source>
</evidence>
<protein>
    <submittedName>
        <fullName evidence="1">Uncharacterized protein</fullName>
    </submittedName>
</protein>
<dbReference type="RefSeq" id="WP_107290146.1">
    <property type="nucleotide sequence ID" value="NZ_PYNF01000044.1"/>
</dbReference>
<dbReference type="AlphaFoldDB" id="A0A2T3KAW3"/>
<dbReference type="Proteomes" id="UP000241426">
    <property type="component" value="Unassembled WGS sequence"/>
</dbReference>
<comment type="caution">
    <text evidence="1">The sequence shown here is derived from an EMBL/GenBank/DDBJ whole genome shotgun (WGS) entry which is preliminary data.</text>
</comment>
<organism evidence="1 2">
    <name type="scientific">Photobacterium kishitanii</name>
    <dbReference type="NCBI Taxonomy" id="318456"/>
    <lineage>
        <taxon>Bacteria</taxon>
        <taxon>Pseudomonadati</taxon>
        <taxon>Pseudomonadota</taxon>
        <taxon>Gammaproteobacteria</taxon>
        <taxon>Vibrionales</taxon>
        <taxon>Vibrionaceae</taxon>
        <taxon>Photobacterium</taxon>
    </lineage>
</organism>
<proteinExistence type="predicted"/>
<evidence type="ECO:0000313" key="2">
    <source>
        <dbReference type="Proteomes" id="UP000241426"/>
    </source>
</evidence>
<dbReference type="EMBL" id="PYNF01000044">
    <property type="protein sequence ID" value="PSU89767.1"/>
    <property type="molecule type" value="Genomic_DNA"/>
</dbReference>
<accession>A0A2T3KAW3</accession>
<name>A0A2T3KAW3_9GAMM</name>
<reference evidence="1 2" key="1">
    <citation type="submission" date="2018-01" db="EMBL/GenBank/DDBJ databases">
        <title>Whole genome sequencing of Histamine producing bacteria.</title>
        <authorList>
            <person name="Butler K."/>
        </authorList>
    </citation>
    <scope>NUCLEOTIDE SEQUENCE [LARGE SCALE GENOMIC DNA]</scope>
    <source>
        <strain evidence="1 2">FS-7.2</strain>
    </source>
</reference>